<reference evidence="3" key="2">
    <citation type="submission" date="2020-11" db="EMBL/GenBank/DDBJ databases">
        <authorList>
            <person name="McCartney M.A."/>
            <person name="Auch B."/>
            <person name="Kono T."/>
            <person name="Mallez S."/>
            <person name="Becker A."/>
            <person name="Gohl D.M."/>
            <person name="Silverstein K.A.T."/>
            <person name="Koren S."/>
            <person name="Bechman K.B."/>
            <person name="Herman A."/>
            <person name="Abrahante J.E."/>
            <person name="Garbe J."/>
        </authorList>
    </citation>
    <scope>NUCLEOTIDE SEQUENCE</scope>
    <source>
        <strain evidence="3">Duluth1</strain>
        <tissue evidence="3">Whole animal</tissue>
    </source>
</reference>
<evidence type="ECO:0000256" key="1">
    <source>
        <dbReference type="SAM" id="SignalP"/>
    </source>
</evidence>
<feature type="domain" description="Cadherin" evidence="2">
    <location>
        <begin position="72"/>
        <end position="130"/>
    </location>
</feature>
<evidence type="ECO:0000313" key="4">
    <source>
        <dbReference type="Proteomes" id="UP000828390"/>
    </source>
</evidence>
<accession>A0A9D4DQY2</accession>
<dbReference type="InterPro" id="IPR002126">
    <property type="entry name" value="Cadherin-like_dom"/>
</dbReference>
<evidence type="ECO:0000313" key="3">
    <source>
        <dbReference type="EMBL" id="KAH3753423.1"/>
    </source>
</evidence>
<dbReference type="Pfam" id="PF00028">
    <property type="entry name" value="Cadherin"/>
    <property type="match status" value="1"/>
</dbReference>
<keyword evidence="1" id="KW-0732">Signal</keyword>
<dbReference type="SUPFAM" id="SSF49313">
    <property type="entry name" value="Cadherin-like"/>
    <property type="match status" value="1"/>
</dbReference>
<dbReference type="GO" id="GO:0016020">
    <property type="term" value="C:membrane"/>
    <property type="evidence" value="ECO:0007669"/>
    <property type="project" value="InterPro"/>
</dbReference>
<evidence type="ECO:0000259" key="2">
    <source>
        <dbReference type="Pfam" id="PF00028"/>
    </source>
</evidence>
<dbReference type="GO" id="GO:0005509">
    <property type="term" value="F:calcium ion binding"/>
    <property type="evidence" value="ECO:0007669"/>
    <property type="project" value="InterPro"/>
</dbReference>
<dbReference type="CDD" id="cd11304">
    <property type="entry name" value="Cadherin_repeat"/>
    <property type="match status" value="1"/>
</dbReference>
<name>A0A9D4DQY2_DREPO</name>
<organism evidence="3 4">
    <name type="scientific">Dreissena polymorpha</name>
    <name type="common">Zebra mussel</name>
    <name type="synonym">Mytilus polymorpha</name>
    <dbReference type="NCBI Taxonomy" id="45954"/>
    <lineage>
        <taxon>Eukaryota</taxon>
        <taxon>Metazoa</taxon>
        <taxon>Spiralia</taxon>
        <taxon>Lophotrochozoa</taxon>
        <taxon>Mollusca</taxon>
        <taxon>Bivalvia</taxon>
        <taxon>Autobranchia</taxon>
        <taxon>Heteroconchia</taxon>
        <taxon>Euheterodonta</taxon>
        <taxon>Imparidentia</taxon>
        <taxon>Neoheterodontei</taxon>
        <taxon>Myida</taxon>
        <taxon>Dreissenoidea</taxon>
        <taxon>Dreissenidae</taxon>
        <taxon>Dreissena</taxon>
    </lineage>
</organism>
<feature type="chain" id="PRO_5039117655" description="Cadherin domain-containing protein" evidence="1">
    <location>
        <begin position="20"/>
        <end position="155"/>
    </location>
</feature>
<keyword evidence="4" id="KW-1185">Reference proteome</keyword>
<proteinExistence type="predicted"/>
<comment type="caution">
    <text evidence="3">The sequence shown here is derived from an EMBL/GenBank/DDBJ whole genome shotgun (WGS) entry which is preliminary data.</text>
</comment>
<sequence length="155" mass="15431">MKGFIGILALAYLFHYADAQITAWTITTGTVAGTNGAIVSGSVTAAISETIAAGGTLFTAAATGVATIGSPYAITTGNTGDVMAISSTGVVTLATGKSLDFETTPKYTLTITALASSGGTTGTLTLTVNIKNVLEFGQKQYGVCMSDGATADTTV</sequence>
<dbReference type="Gene3D" id="2.60.40.60">
    <property type="entry name" value="Cadherins"/>
    <property type="match status" value="1"/>
</dbReference>
<dbReference type="EMBL" id="JAIWYP010000010">
    <property type="protein sequence ID" value="KAH3753423.1"/>
    <property type="molecule type" value="Genomic_DNA"/>
</dbReference>
<dbReference type="Proteomes" id="UP000828390">
    <property type="component" value="Unassembled WGS sequence"/>
</dbReference>
<feature type="signal peptide" evidence="1">
    <location>
        <begin position="1"/>
        <end position="19"/>
    </location>
</feature>
<gene>
    <name evidence="3" type="ORF">DPMN_188059</name>
</gene>
<dbReference type="AlphaFoldDB" id="A0A9D4DQY2"/>
<reference evidence="3" key="1">
    <citation type="journal article" date="2019" name="bioRxiv">
        <title>The Genome of the Zebra Mussel, Dreissena polymorpha: A Resource for Invasive Species Research.</title>
        <authorList>
            <person name="McCartney M.A."/>
            <person name="Auch B."/>
            <person name="Kono T."/>
            <person name="Mallez S."/>
            <person name="Zhang Y."/>
            <person name="Obille A."/>
            <person name="Becker A."/>
            <person name="Abrahante J.E."/>
            <person name="Garbe J."/>
            <person name="Badalamenti J.P."/>
            <person name="Herman A."/>
            <person name="Mangelson H."/>
            <person name="Liachko I."/>
            <person name="Sullivan S."/>
            <person name="Sone E.D."/>
            <person name="Koren S."/>
            <person name="Silverstein K.A.T."/>
            <person name="Beckman K.B."/>
            <person name="Gohl D.M."/>
        </authorList>
    </citation>
    <scope>NUCLEOTIDE SEQUENCE</scope>
    <source>
        <strain evidence="3">Duluth1</strain>
        <tissue evidence="3">Whole animal</tissue>
    </source>
</reference>
<dbReference type="InterPro" id="IPR015919">
    <property type="entry name" value="Cadherin-like_sf"/>
</dbReference>
<dbReference type="GO" id="GO:0007156">
    <property type="term" value="P:homophilic cell adhesion via plasma membrane adhesion molecules"/>
    <property type="evidence" value="ECO:0007669"/>
    <property type="project" value="InterPro"/>
</dbReference>
<protein>
    <recommendedName>
        <fullName evidence="2">Cadherin domain-containing protein</fullName>
    </recommendedName>
</protein>